<evidence type="ECO:0000313" key="13">
    <source>
        <dbReference type="EMBL" id="AFJ69304.1"/>
    </source>
</evidence>
<feature type="domain" description="SRP54-type proteins GTP-binding" evidence="12">
    <location>
        <begin position="360"/>
        <end position="373"/>
    </location>
</feature>
<dbReference type="EMBL" id="JU980241">
    <property type="protein sequence ID" value="AFJ69304.1"/>
    <property type="molecule type" value="mRNA"/>
</dbReference>
<dbReference type="GO" id="GO:0005786">
    <property type="term" value="C:signal recognition particle, endoplasmic reticulum targeting"/>
    <property type="evidence" value="ECO:0007669"/>
    <property type="project" value="UniProtKB-KW"/>
</dbReference>
<dbReference type="HAMAP" id="MF_00306">
    <property type="entry name" value="SRP54"/>
    <property type="match status" value="1"/>
</dbReference>
<reference evidence="13" key="1">
    <citation type="journal article" date="2012" name="Bioengineered">
        <title>Additional insights into the genome of the oleaginous model alga Nannochloropsis gaditana.</title>
        <authorList>
            <person name="Jinkerson R.E."/>
            <person name="Radakovits R."/>
            <person name="Posewitz M.C."/>
        </authorList>
    </citation>
    <scope>NUCLEOTIDE SEQUENCE</scope>
    <source>
        <strain evidence="13">CCMP526</strain>
    </source>
</reference>
<dbReference type="EC" id="3.6.5.4" evidence="8"/>
<dbReference type="Pfam" id="PF02881">
    <property type="entry name" value="SRP54_N"/>
    <property type="match status" value="1"/>
</dbReference>
<dbReference type="InterPro" id="IPR000897">
    <property type="entry name" value="SRP54_GTPase_dom"/>
</dbReference>
<dbReference type="SMART" id="SM00962">
    <property type="entry name" value="SRP54"/>
    <property type="match status" value="1"/>
</dbReference>
<evidence type="ECO:0000256" key="6">
    <source>
        <dbReference type="ARBA" id="ARBA00023135"/>
    </source>
</evidence>
<evidence type="ECO:0000256" key="4">
    <source>
        <dbReference type="ARBA" id="ARBA00022884"/>
    </source>
</evidence>
<evidence type="ECO:0000256" key="7">
    <source>
        <dbReference type="ARBA" id="ARBA00023274"/>
    </source>
</evidence>
<feature type="transmembrane region" description="Helical" evidence="11">
    <location>
        <begin position="33"/>
        <end position="53"/>
    </location>
</feature>
<dbReference type="InterPro" id="IPR013822">
    <property type="entry name" value="Signal_recog_particl_SRP54_hlx"/>
</dbReference>
<feature type="non-terminal residue" evidence="13">
    <location>
        <position position="1"/>
    </location>
</feature>
<keyword evidence="4" id="KW-0694">RNA-binding</keyword>
<sequence length="604" mass="65877">GKTTETPRSGDTAFWPELNLCFWKLVMPRHSPLIYLLPLVVILYGFVFPSHAFRVPPPGVCKSWHKGPMTTISTQSSGRSKGVAYAMMDGITNGLIGALKSLAGQKTISEANIDGALRDVKRALLDADVNLKVTNALLEAVKEKALGMDVTKGVTPDQEFVKIMYDELVDLMGAEQAELAQASKPPTVILLAGLQGAGKTTAAAKLALYCQSRAEKAEAFEKILMVAADVYRPAAIDQLRTLGERIDVEVFSMGTDEDPIVIARKALEKAKAQGFTTVIVDTAGRQVIDEKLMKEIKGVKTAVKPDEVLLVVDAMTGQEAATVTARFNDEIGLTGAILTKLDGDTRGGAALSVRGVSGKPIKFIGVGETLEKLEPFYPDRMASRILGMGDVVSLVEKAQDEINQDDAMAIFKKMMTGTFDFDDFMTQTRMISKMGSLSGMMKMIPGMAGVLPGDAMYEGEKKLFAYQEMINVMEPEERKDPKMLLDNPGADLRWKRIVEESGRSMEEAKNFQREFSNLRLMMTRMSSRLSEKTGFDPSKGKDAAIDESALQELDMKNLAMMSQNRQARRKLEKQSRRAGSDDDTPQKGFGGGGGGGGGKKKKKR</sequence>
<organism evidence="13">
    <name type="scientific">Nannochloropsis gaditana (strain CCMP526)</name>
    <name type="common">Green microalga</name>
    <name type="synonym">Microchloropsis gaditana</name>
    <dbReference type="NCBI Taxonomy" id="1093141"/>
    <lineage>
        <taxon>Eukaryota</taxon>
        <taxon>Sar</taxon>
        <taxon>Stramenopiles</taxon>
        <taxon>Ochrophyta</taxon>
        <taxon>Eustigmatophyceae</taxon>
        <taxon>Eustigmatales</taxon>
        <taxon>Monodopsidaceae</taxon>
        <taxon>Nannochloropsis</taxon>
    </lineage>
</organism>
<dbReference type="SUPFAM" id="SSF52540">
    <property type="entry name" value="P-loop containing nucleoside triphosphate hydrolases"/>
    <property type="match status" value="1"/>
</dbReference>
<evidence type="ECO:0000256" key="3">
    <source>
        <dbReference type="ARBA" id="ARBA00022801"/>
    </source>
</evidence>
<comment type="similarity">
    <text evidence="1">Belongs to the GTP-binding SRP family. SRP54 subfamily.</text>
</comment>
<protein>
    <recommendedName>
        <fullName evidence="8">signal-recognition-particle GTPase</fullName>
        <ecNumber evidence="8">3.6.5.4</ecNumber>
    </recommendedName>
</protein>
<name>I2CQX1_NANGC</name>
<dbReference type="InterPro" id="IPR004125">
    <property type="entry name" value="Signal_recog_particle_SRP54_M"/>
</dbReference>
<dbReference type="GO" id="GO:0006614">
    <property type="term" value="P:SRP-dependent cotranslational protein targeting to membrane"/>
    <property type="evidence" value="ECO:0007669"/>
    <property type="project" value="InterPro"/>
</dbReference>
<keyword evidence="2" id="KW-0547">Nucleotide-binding</keyword>
<feature type="region of interest" description="Disordered" evidence="10">
    <location>
        <begin position="562"/>
        <end position="604"/>
    </location>
</feature>
<feature type="compositionally biased region" description="Gly residues" evidence="10">
    <location>
        <begin position="588"/>
        <end position="597"/>
    </location>
</feature>
<evidence type="ECO:0000259" key="12">
    <source>
        <dbReference type="PROSITE" id="PS00300"/>
    </source>
</evidence>
<reference evidence="13" key="2">
    <citation type="journal article" date="2012" name="Nat. Commun.">
        <title>Draft genome sequence and genetic transformation of the oleaginous alga Nannochloropis gaditana.</title>
        <authorList>
            <person name="Radakovits R."/>
            <person name="Jinkerson R.E."/>
            <person name="Fuerstenberg S.I."/>
            <person name="Tae H."/>
            <person name="Settlage R.E."/>
            <person name="Boore J.L."/>
            <person name="Posewitz M.C."/>
        </authorList>
    </citation>
    <scope>NUCLEOTIDE SEQUENCE</scope>
    <source>
        <strain evidence="13">CCMP526</strain>
    </source>
</reference>
<dbReference type="AlphaFoldDB" id="I2CQX1"/>
<dbReference type="PANTHER" id="PTHR11564">
    <property type="entry name" value="SIGNAL RECOGNITION PARTICLE 54K PROTEIN SRP54"/>
    <property type="match status" value="1"/>
</dbReference>
<keyword evidence="3" id="KW-0378">Hydrolase</keyword>
<evidence type="ECO:0000256" key="8">
    <source>
        <dbReference type="ARBA" id="ARBA00035672"/>
    </source>
</evidence>
<keyword evidence="5" id="KW-0342">GTP-binding</keyword>
<keyword evidence="11" id="KW-0472">Membrane</keyword>
<dbReference type="InterPro" id="IPR036891">
    <property type="entry name" value="Signal_recog_part_SRP54_M_sf"/>
</dbReference>
<dbReference type="InterPro" id="IPR027417">
    <property type="entry name" value="P-loop_NTPase"/>
</dbReference>
<evidence type="ECO:0000256" key="5">
    <source>
        <dbReference type="ARBA" id="ARBA00023134"/>
    </source>
</evidence>
<dbReference type="NCBIfam" id="TIGR00959">
    <property type="entry name" value="ffh"/>
    <property type="match status" value="1"/>
</dbReference>
<dbReference type="InterPro" id="IPR022941">
    <property type="entry name" value="SRP54"/>
</dbReference>
<dbReference type="PANTHER" id="PTHR11564:SF5">
    <property type="entry name" value="SIGNAL RECOGNITION PARTICLE SUBUNIT SRP54"/>
    <property type="match status" value="1"/>
</dbReference>
<dbReference type="InterPro" id="IPR004780">
    <property type="entry name" value="SRP"/>
</dbReference>
<keyword evidence="7" id="KW-0687">Ribonucleoprotein</keyword>
<dbReference type="Gene3D" id="1.20.120.140">
    <property type="entry name" value="Signal recognition particle SRP54, nucleotide-binding domain"/>
    <property type="match status" value="1"/>
</dbReference>
<evidence type="ECO:0000256" key="10">
    <source>
        <dbReference type="SAM" id="MobiDB-lite"/>
    </source>
</evidence>
<comment type="catalytic activity">
    <reaction evidence="9">
        <text>GTP + H2O = GDP + phosphate + H(+)</text>
        <dbReference type="Rhea" id="RHEA:19669"/>
        <dbReference type="ChEBI" id="CHEBI:15377"/>
        <dbReference type="ChEBI" id="CHEBI:15378"/>
        <dbReference type="ChEBI" id="CHEBI:37565"/>
        <dbReference type="ChEBI" id="CHEBI:43474"/>
        <dbReference type="ChEBI" id="CHEBI:58189"/>
        <dbReference type="EC" id="3.6.5.4"/>
    </reaction>
    <physiologicalReaction direction="left-to-right" evidence="9">
        <dbReference type="Rhea" id="RHEA:19670"/>
    </physiologicalReaction>
</comment>
<evidence type="ECO:0000256" key="2">
    <source>
        <dbReference type="ARBA" id="ARBA00022741"/>
    </source>
</evidence>
<dbReference type="GO" id="GO:0003924">
    <property type="term" value="F:GTPase activity"/>
    <property type="evidence" value="ECO:0007669"/>
    <property type="project" value="InterPro"/>
</dbReference>
<evidence type="ECO:0000256" key="11">
    <source>
        <dbReference type="SAM" id="Phobius"/>
    </source>
</evidence>
<dbReference type="SUPFAM" id="SSF47446">
    <property type="entry name" value="Signal peptide-binding domain"/>
    <property type="match status" value="1"/>
</dbReference>
<gene>
    <name evidence="13" type="ORF">NGATSA_3010800</name>
</gene>
<accession>I2CQX1</accession>
<dbReference type="PROSITE" id="PS00300">
    <property type="entry name" value="SRP54"/>
    <property type="match status" value="1"/>
</dbReference>
<keyword evidence="6" id="KW-0733">Signal recognition particle</keyword>
<dbReference type="GO" id="GO:0005525">
    <property type="term" value="F:GTP binding"/>
    <property type="evidence" value="ECO:0007669"/>
    <property type="project" value="UniProtKB-KW"/>
</dbReference>
<dbReference type="CDD" id="cd18539">
    <property type="entry name" value="SRP_G"/>
    <property type="match status" value="1"/>
</dbReference>
<dbReference type="InterPro" id="IPR003593">
    <property type="entry name" value="AAA+_ATPase"/>
</dbReference>
<proteinExistence type="evidence at transcript level"/>
<dbReference type="SMART" id="SM00963">
    <property type="entry name" value="SRP54_N"/>
    <property type="match status" value="1"/>
</dbReference>
<evidence type="ECO:0000256" key="1">
    <source>
        <dbReference type="ARBA" id="ARBA00005450"/>
    </source>
</evidence>
<dbReference type="Gene3D" id="3.40.50.300">
    <property type="entry name" value="P-loop containing nucleotide triphosphate hydrolases"/>
    <property type="match status" value="1"/>
</dbReference>
<dbReference type="InterPro" id="IPR042101">
    <property type="entry name" value="SRP54_N_sf"/>
</dbReference>
<dbReference type="Gene3D" id="1.10.260.30">
    <property type="entry name" value="Signal recognition particle, SRP54 subunit, M-domain"/>
    <property type="match status" value="1"/>
</dbReference>
<keyword evidence="11" id="KW-0812">Transmembrane</keyword>
<dbReference type="SMART" id="SM00382">
    <property type="entry name" value="AAA"/>
    <property type="match status" value="1"/>
</dbReference>
<dbReference type="Pfam" id="PF02978">
    <property type="entry name" value="SRP_SPB"/>
    <property type="match status" value="1"/>
</dbReference>
<dbReference type="GO" id="GO:0008312">
    <property type="term" value="F:7S RNA binding"/>
    <property type="evidence" value="ECO:0007669"/>
    <property type="project" value="InterPro"/>
</dbReference>
<keyword evidence="11" id="KW-1133">Transmembrane helix</keyword>
<evidence type="ECO:0000256" key="9">
    <source>
        <dbReference type="ARBA" id="ARBA00048157"/>
    </source>
</evidence>
<dbReference type="Pfam" id="PF00448">
    <property type="entry name" value="SRP54"/>
    <property type="match status" value="1"/>
</dbReference>